<evidence type="ECO:0000313" key="3">
    <source>
        <dbReference type="EMBL" id="PWJ36153.1"/>
    </source>
</evidence>
<feature type="compositionally biased region" description="Basic and acidic residues" evidence="1">
    <location>
        <begin position="74"/>
        <end position="93"/>
    </location>
</feature>
<evidence type="ECO:0008006" key="5">
    <source>
        <dbReference type="Google" id="ProtNLM"/>
    </source>
</evidence>
<accession>A0A315Z0J0</accession>
<protein>
    <recommendedName>
        <fullName evidence="5">Outer membrane protein with glycine zipper</fullName>
    </recommendedName>
</protein>
<dbReference type="AlphaFoldDB" id="A0A315Z0J0"/>
<dbReference type="EMBL" id="QGDO01000009">
    <property type="protein sequence ID" value="PWJ36153.1"/>
    <property type="molecule type" value="Genomic_DNA"/>
</dbReference>
<evidence type="ECO:0000256" key="1">
    <source>
        <dbReference type="SAM" id="MobiDB-lite"/>
    </source>
</evidence>
<dbReference type="Proteomes" id="UP000245535">
    <property type="component" value="Unassembled WGS sequence"/>
</dbReference>
<sequence length="274" mass="28572">MASSKLLTLALLFTATSFFSSCSKKNTDDVNDTDAPLTEETQQEQAKENPTEVAKPSPDKQKPQTSKPKPVPVVKEEVKKQQPAAKKEPKPEPPKPVIMTVDAGKDFNISLSEDLDTKSLQVDQSFKAALTSPIIVNGKEVLPKNATVTGKVVAVQNEKKMGGRSKLEVTLSQVYLDGASYNLKTNTIPFQGKSQTGKTARNTGAGAAVGAGIGAAVGKKGDKGKAAGIGAAIGAALGAGATAIGEKGSLVLEQGTTMTFNLERSVNIELPPVK</sequence>
<proteinExistence type="predicted"/>
<evidence type="ECO:0000313" key="4">
    <source>
        <dbReference type="Proteomes" id="UP000245535"/>
    </source>
</evidence>
<feature type="chain" id="PRO_5016284674" description="Outer membrane protein with glycine zipper" evidence="2">
    <location>
        <begin position="21"/>
        <end position="274"/>
    </location>
</feature>
<gene>
    <name evidence="3" type="ORF">BC781_109172</name>
</gene>
<name>A0A315Z0J0_SEDFL</name>
<dbReference type="PROSITE" id="PS51257">
    <property type="entry name" value="PROKAR_LIPOPROTEIN"/>
    <property type="match status" value="1"/>
</dbReference>
<evidence type="ECO:0000256" key="2">
    <source>
        <dbReference type="SAM" id="SignalP"/>
    </source>
</evidence>
<feature type="region of interest" description="Disordered" evidence="1">
    <location>
        <begin position="22"/>
        <end position="98"/>
    </location>
</feature>
<organism evidence="3 4">
    <name type="scientific">Sediminitomix flava</name>
    <dbReference type="NCBI Taxonomy" id="379075"/>
    <lineage>
        <taxon>Bacteria</taxon>
        <taxon>Pseudomonadati</taxon>
        <taxon>Bacteroidota</taxon>
        <taxon>Cytophagia</taxon>
        <taxon>Cytophagales</taxon>
        <taxon>Flammeovirgaceae</taxon>
        <taxon>Sediminitomix</taxon>
    </lineage>
</organism>
<dbReference type="RefSeq" id="WP_109622615.1">
    <property type="nucleotide sequence ID" value="NZ_QGDO01000009.1"/>
</dbReference>
<keyword evidence="4" id="KW-1185">Reference proteome</keyword>
<comment type="caution">
    <text evidence="3">The sequence shown here is derived from an EMBL/GenBank/DDBJ whole genome shotgun (WGS) entry which is preliminary data.</text>
</comment>
<reference evidence="3 4" key="1">
    <citation type="submission" date="2018-03" db="EMBL/GenBank/DDBJ databases">
        <title>Genomic Encyclopedia of Archaeal and Bacterial Type Strains, Phase II (KMG-II): from individual species to whole genera.</title>
        <authorList>
            <person name="Goeker M."/>
        </authorList>
    </citation>
    <scope>NUCLEOTIDE SEQUENCE [LARGE SCALE GENOMIC DNA]</scope>
    <source>
        <strain evidence="3 4">DSM 28229</strain>
    </source>
</reference>
<keyword evidence="2" id="KW-0732">Signal</keyword>
<feature type="signal peptide" evidence="2">
    <location>
        <begin position="1"/>
        <end position="20"/>
    </location>
</feature>